<name>A0A3N1XT01_9GAMM</name>
<evidence type="ECO:0000259" key="6">
    <source>
        <dbReference type="PROSITE" id="PS51007"/>
    </source>
</evidence>
<dbReference type="OrthoDB" id="9808312at2"/>
<dbReference type="GO" id="GO:0020037">
    <property type="term" value="F:heme binding"/>
    <property type="evidence" value="ECO:0007669"/>
    <property type="project" value="InterPro"/>
</dbReference>
<dbReference type="GO" id="GO:0009055">
    <property type="term" value="F:electron transfer activity"/>
    <property type="evidence" value="ECO:0007669"/>
    <property type="project" value="InterPro"/>
</dbReference>
<dbReference type="InterPro" id="IPR009056">
    <property type="entry name" value="Cyt_c-like_dom"/>
</dbReference>
<dbReference type="AlphaFoldDB" id="A0A3N1XT01"/>
<dbReference type="Proteomes" id="UP000276634">
    <property type="component" value="Unassembled WGS sequence"/>
</dbReference>
<dbReference type="Pfam" id="PF00034">
    <property type="entry name" value="Cytochrom_C"/>
    <property type="match status" value="1"/>
</dbReference>
<dbReference type="Gene3D" id="1.10.760.10">
    <property type="entry name" value="Cytochrome c-like domain"/>
    <property type="match status" value="1"/>
</dbReference>
<keyword evidence="3 4" id="KW-0408">Iron</keyword>
<protein>
    <submittedName>
        <fullName evidence="7">Monoheme cytochrome SoxX (Sulfur oxidation)</fullName>
    </submittedName>
</protein>
<comment type="caution">
    <text evidence="7">The sequence shown here is derived from an EMBL/GenBank/DDBJ whole genome shotgun (WGS) entry which is preliminary data.</text>
</comment>
<dbReference type="InterPro" id="IPR036909">
    <property type="entry name" value="Cyt_c-like_dom_sf"/>
</dbReference>
<evidence type="ECO:0000256" key="4">
    <source>
        <dbReference type="PROSITE-ProRule" id="PRU00433"/>
    </source>
</evidence>
<dbReference type="GO" id="GO:0046872">
    <property type="term" value="F:metal ion binding"/>
    <property type="evidence" value="ECO:0007669"/>
    <property type="project" value="UniProtKB-KW"/>
</dbReference>
<dbReference type="SUPFAM" id="SSF46626">
    <property type="entry name" value="Cytochrome c"/>
    <property type="match status" value="1"/>
</dbReference>
<feature type="domain" description="Cytochrome c" evidence="6">
    <location>
        <begin position="125"/>
        <end position="228"/>
    </location>
</feature>
<evidence type="ECO:0000313" key="8">
    <source>
        <dbReference type="Proteomes" id="UP000276634"/>
    </source>
</evidence>
<keyword evidence="5" id="KW-0732">Signal</keyword>
<evidence type="ECO:0000256" key="2">
    <source>
        <dbReference type="ARBA" id="ARBA00022723"/>
    </source>
</evidence>
<proteinExistence type="predicted"/>
<dbReference type="NCBIfam" id="TIGR04485">
    <property type="entry name" value="thiosulf_SoxX"/>
    <property type="match status" value="1"/>
</dbReference>
<evidence type="ECO:0000313" key="7">
    <source>
        <dbReference type="EMBL" id="ROR29784.1"/>
    </source>
</evidence>
<feature type="chain" id="PRO_5018023351" evidence="5">
    <location>
        <begin position="24"/>
        <end position="233"/>
    </location>
</feature>
<dbReference type="InterPro" id="IPR030999">
    <property type="entry name" value="Thiosulf_SoxX"/>
</dbReference>
<organism evidence="7 8">
    <name type="scientific">Inmirania thermothiophila</name>
    <dbReference type="NCBI Taxonomy" id="1750597"/>
    <lineage>
        <taxon>Bacteria</taxon>
        <taxon>Pseudomonadati</taxon>
        <taxon>Pseudomonadota</taxon>
        <taxon>Gammaproteobacteria</taxon>
        <taxon>Chromatiales</taxon>
        <taxon>Ectothiorhodospiraceae</taxon>
        <taxon>Inmirania</taxon>
    </lineage>
</organism>
<evidence type="ECO:0000256" key="3">
    <source>
        <dbReference type="ARBA" id="ARBA00023004"/>
    </source>
</evidence>
<keyword evidence="2 4" id="KW-0479">Metal-binding</keyword>
<accession>A0A3N1XT01</accession>
<evidence type="ECO:0000256" key="5">
    <source>
        <dbReference type="SAM" id="SignalP"/>
    </source>
</evidence>
<reference evidence="7 8" key="1">
    <citation type="submission" date="2018-11" db="EMBL/GenBank/DDBJ databases">
        <title>Genomic Encyclopedia of Type Strains, Phase IV (KMG-IV): sequencing the most valuable type-strain genomes for metagenomic binning, comparative biology and taxonomic classification.</title>
        <authorList>
            <person name="Goeker M."/>
        </authorList>
    </citation>
    <scope>NUCLEOTIDE SEQUENCE [LARGE SCALE GENOMIC DNA]</scope>
    <source>
        <strain evidence="7 8">DSM 100275</strain>
    </source>
</reference>
<keyword evidence="8" id="KW-1185">Reference proteome</keyword>
<evidence type="ECO:0000256" key="1">
    <source>
        <dbReference type="ARBA" id="ARBA00022617"/>
    </source>
</evidence>
<feature type="signal peptide" evidence="5">
    <location>
        <begin position="1"/>
        <end position="23"/>
    </location>
</feature>
<dbReference type="EMBL" id="RJVI01000003">
    <property type="protein sequence ID" value="ROR29784.1"/>
    <property type="molecule type" value="Genomic_DNA"/>
</dbReference>
<gene>
    <name evidence="7" type="ORF">EDC57_2461</name>
</gene>
<sequence length="233" mass="25454">MPKKHNHKLAPAALVLAGGMALAGCAGTGAAQKDPTGYSRMSPEALAEHLLFNSNSFKLEEPTQEGGVARDRLVQDETQKLCSALRNRPADPQTAQRVKAVAQASLRYPEGGIRLGDWRIGFDLAWSGEGWRIGHRVDDHSKLKNGPGANCYNCHDLTADRDGGTIGPSLRGYGKRRGMSEATLRYTYEMIYNPNLHFPCTRMPRFGAKGLLTQEQIAHVMAFLLDPASPVNQ</sequence>
<dbReference type="PROSITE" id="PS51007">
    <property type="entry name" value="CYTC"/>
    <property type="match status" value="1"/>
</dbReference>
<keyword evidence="1 4" id="KW-0349">Heme</keyword>
<dbReference type="PROSITE" id="PS51257">
    <property type="entry name" value="PROKAR_LIPOPROTEIN"/>
    <property type="match status" value="1"/>
</dbReference>
<dbReference type="RefSeq" id="WP_123402267.1">
    <property type="nucleotide sequence ID" value="NZ_RJVI01000003.1"/>
</dbReference>